<dbReference type="AlphaFoldDB" id="A0AAX3J228"/>
<gene>
    <name evidence="2" type="ORF">PANT111_130242</name>
</gene>
<reference evidence="2 3" key="1">
    <citation type="submission" date="2019-10" db="EMBL/GenBank/DDBJ databases">
        <authorList>
            <person name="Karimi E."/>
        </authorList>
    </citation>
    <scope>NUCLEOTIDE SEQUENCE [LARGE SCALE GENOMIC DNA]</scope>
    <source>
        <strain evidence="2">Pantoea sp. 111</strain>
    </source>
</reference>
<protein>
    <submittedName>
        <fullName evidence="2">Uncharacterized protein</fullName>
    </submittedName>
</protein>
<sequence>MPVRYGSNAEARRGVSLRSRVCRAEMQKPARGGFFKDGARTRTKMPGAFLHRTLACGPAGRATGKWRVHRTFEAGFAALKSKKPPEAGSLNMVPEPGKKCREHFFIARWRADPQGEPQGSGEYIEPSGPGSPS</sequence>
<accession>A0AAX3J228</accession>
<evidence type="ECO:0000313" key="2">
    <source>
        <dbReference type="EMBL" id="VXB28077.1"/>
    </source>
</evidence>
<proteinExistence type="predicted"/>
<evidence type="ECO:0000256" key="1">
    <source>
        <dbReference type="SAM" id="MobiDB-lite"/>
    </source>
</evidence>
<name>A0AAX3J228_9GAMM</name>
<organism evidence="2 3">
    <name type="scientific">Pantoea brenneri</name>
    <dbReference type="NCBI Taxonomy" id="472694"/>
    <lineage>
        <taxon>Bacteria</taxon>
        <taxon>Pseudomonadati</taxon>
        <taxon>Pseudomonadota</taxon>
        <taxon>Gammaproteobacteria</taxon>
        <taxon>Enterobacterales</taxon>
        <taxon>Erwiniaceae</taxon>
        <taxon>Pantoea</taxon>
    </lineage>
</organism>
<evidence type="ECO:0000313" key="3">
    <source>
        <dbReference type="Proteomes" id="UP000433737"/>
    </source>
</evidence>
<dbReference type="EMBL" id="CABWMH010000005">
    <property type="protein sequence ID" value="VXB28077.1"/>
    <property type="molecule type" value="Genomic_DNA"/>
</dbReference>
<feature type="region of interest" description="Disordered" evidence="1">
    <location>
        <begin position="110"/>
        <end position="133"/>
    </location>
</feature>
<dbReference type="Proteomes" id="UP000433737">
    <property type="component" value="Unassembled WGS sequence"/>
</dbReference>
<comment type="caution">
    <text evidence="2">The sequence shown here is derived from an EMBL/GenBank/DDBJ whole genome shotgun (WGS) entry which is preliminary data.</text>
</comment>